<organism evidence="1 2">
    <name type="scientific">Chlorella ohadii</name>
    <dbReference type="NCBI Taxonomy" id="2649997"/>
    <lineage>
        <taxon>Eukaryota</taxon>
        <taxon>Viridiplantae</taxon>
        <taxon>Chlorophyta</taxon>
        <taxon>core chlorophytes</taxon>
        <taxon>Trebouxiophyceae</taxon>
        <taxon>Chlorellales</taxon>
        <taxon>Chlorellaceae</taxon>
        <taxon>Chlorella clade</taxon>
        <taxon>Chlorella</taxon>
    </lineage>
</organism>
<dbReference type="EMBL" id="JADXDR010000198">
    <property type="protein sequence ID" value="KAI7836216.1"/>
    <property type="molecule type" value="Genomic_DNA"/>
</dbReference>
<reference evidence="1" key="1">
    <citation type="submission" date="2020-11" db="EMBL/GenBank/DDBJ databases">
        <title>Chlorella ohadii genome sequencing and assembly.</title>
        <authorList>
            <person name="Murik O."/>
            <person name="Treves H."/>
            <person name="Kedem I."/>
            <person name="Shotland Y."/>
            <person name="Kaplan A."/>
        </authorList>
    </citation>
    <scope>NUCLEOTIDE SEQUENCE</scope>
    <source>
        <strain evidence="1">1</strain>
    </source>
</reference>
<comment type="caution">
    <text evidence="1">The sequence shown here is derived from an EMBL/GenBank/DDBJ whole genome shotgun (WGS) entry which is preliminary data.</text>
</comment>
<accession>A0AAD5DG94</accession>
<evidence type="ECO:0000313" key="1">
    <source>
        <dbReference type="EMBL" id="KAI7836216.1"/>
    </source>
</evidence>
<name>A0AAD5DG94_9CHLO</name>
<dbReference type="AlphaFoldDB" id="A0AAD5DG94"/>
<keyword evidence="2" id="KW-1185">Reference proteome</keyword>
<proteinExistence type="predicted"/>
<protein>
    <submittedName>
        <fullName evidence="1">Uncharacterized protein</fullName>
    </submittedName>
</protein>
<evidence type="ECO:0000313" key="2">
    <source>
        <dbReference type="Proteomes" id="UP001205105"/>
    </source>
</evidence>
<gene>
    <name evidence="1" type="ORF">COHA_009897</name>
</gene>
<sequence>MGEATMENCCVCGRWRRWRLAQLLQRCPLLFSWPPEQRAAVLFGQLARLGLTAAEAARCFVQQPVTAGVASFEPATPALAGLLTGGSKAGSGKSGEQLLGDLLRKQPSALVLLCSHQATLQQRISNLVQRYGPHWEQDNKEAVIVTAVQGQNWALLNSHPEHLLSLEAMLQQEVGQQPGDGARLLASILQHQALTATCSAPVMQQRARALVAPALLAAIAALQQLLPWQPTAAEVVQRFATYPAINGPERLIGRLLFLQQEGLLPLLVADKRAARQQWRQRRRLPSNRRVQGEPLFMSLRDTAVLPTAKLCTLLAEAEAAQLKQPPVIDSSVAERYCAFMAQLPQLPAYQQLLAAGQAESRRLAALLPPELRSDAVEQEDAEEM</sequence>
<dbReference type="Proteomes" id="UP001205105">
    <property type="component" value="Unassembled WGS sequence"/>
</dbReference>